<reference evidence="1 2" key="1">
    <citation type="journal article" date="2011" name="Stand. Genomic Sci.">
        <title>Complete genome sequence of Treponema succinifaciens type strain (6091).</title>
        <authorList>
            <person name="Han C."/>
            <person name="Gronow S."/>
            <person name="Teshima H."/>
            <person name="Lapidus A."/>
            <person name="Nolan M."/>
            <person name="Lucas S."/>
            <person name="Hammon N."/>
            <person name="Deshpande S."/>
            <person name="Cheng J.F."/>
            <person name="Zeytun A."/>
            <person name="Tapia R."/>
            <person name="Goodwin L."/>
            <person name="Pitluck S."/>
            <person name="Liolios K."/>
            <person name="Pagani I."/>
            <person name="Ivanova N."/>
            <person name="Mavromatis K."/>
            <person name="Mikhailova N."/>
            <person name="Huntemann M."/>
            <person name="Pati A."/>
            <person name="Chen A."/>
            <person name="Palaniappan K."/>
            <person name="Land M."/>
            <person name="Hauser L."/>
            <person name="Brambilla E.M."/>
            <person name="Rohde M."/>
            <person name="Goker M."/>
            <person name="Woyke T."/>
            <person name="Bristow J."/>
            <person name="Eisen J.A."/>
            <person name="Markowitz V."/>
            <person name="Hugenholtz P."/>
            <person name="Kyrpides N.C."/>
            <person name="Klenk H.P."/>
            <person name="Detter J.C."/>
        </authorList>
    </citation>
    <scope>NUCLEOTIDE SEQUENCE [LARGE SCALE GENOMIC DNA]</scope>
    <source>
        <strain evidence="2">ATCC 33096 / DSM 2489 / 6091</strain>
    </source>
</reference>
<dbReference type="GeneID" id="302999965"/>
<organism evidence="1 2">
    <name type="scientific">Treponema succinifaciens (strain ATCC 33096 / DSM 2489 / 6091)</name>
    <dbReference type="NCBI Taxonomy" id="869209"/>
    <lineage>
        <taxon>Bacteria</taxon>
        <taxon>Pseudomonadati</taxon>
        <taxon>Spirochaetota</taxon>
        <taxon>Spirochaetia</taxon>
        <taxon>Spirochaetales</taxon>
        <taxon>Treponemataceae</taxon>
        <taxon>Treponema</taxon>
    </lineage>
</organism>
<keyword evidence="2" id="KW-1185">Reference proteome</keyword>
<proteinExistence type="predicted"/>
<dbReference type="RefSeq" id="WP_013701819.1">
    <property type="nucleotide sequence ID" value="NC_015385.1"/>
</dbReference>
<dbReference type="KEGG" id="tsu:Tresu_1639"/>
<evidence type="ECO:0000313" key="1">
    <source>
        <dbReference type="EMBL" id="AEB14538.1"/>
    </source>
</evidence>
<name>F2NVV1_TRES6</name>
<reference evidence="2" key="2">
    <citation type="submission" date="2011-04" db="EMBL/GenBank/DDBJ databases">
        <title>The complete genome of chromosome of Treponema succinifaciens DSM 2489.</title>
        <authorList>
            <person name="Lucas S."/>
            <person name="Copeland A."/>
            <person name="Lapidus A."/>
            <person name="Bruce D."/>
            <person name="Goodwin L."/>
            <person name="Pitluck S."/>
            <person name="Peters L."/>
            <person name="Kyrpides N."/>
            <person name="Mavromatis K."/>
            <person name="Ivanova N."/>
            <person name="Ovchinnikova G."/>
            <person name="Teshima H."/>
            <person name="Detter J.C."/>
            <person name="Tapia R."/>
            <person name="Han C."/>
            <person name="Land M."/>
            <person name="Hauser L."/>
            <person name="Markowitz V."/>
            <person name="Cheng J.-F."/>
            <person name="Hugenholtz P."/>
            <person name="Woyke T."/>
            <person name="Wu D."/>
            <person name="Gronow S."/>
            <person name="Wellnitz S."/>
            <person name="Brambilla E."/>
            <person name="Klenk H.-P."/>
            <person name="Eisen J.A."/>
        </authorList>
    </citation>
    <scope>NUCLEOTIDE SEQUENCE [LARGE SCALE GENOMIC DNA]</scope>
    <source>
        <strain evidence="2">ATCC 33096 / DSM 2489 / 6091</strain>
    </source>
</reference>
<dbReference type="AlphaFoldDB" id="F2NVV1"/>
<dbReference type="Proteomes" id="UP000006852">
    <property type="component" value="Chromosome"/>
</dbReference>
<accession>F2NVV1</accession>
<sequence length="58" mass="6460">MSSDKVVEDGIEIDVKKARNILTSILVAEKKNISTKEKGDLEMIKDIKKKIAEEVACL</sequence>
<dbReference type="HOGENOM" id="CLU_2977969_0_0_12"/>
<dbReference type="EMBL" id="CP002631">
    <property type="protein sequence ID" value="AEB14538.1"/>
    <property type="molecule type" value="Genomic_DNA"/>
</dbReference>
<gene>
    <name evidence="1" type="ordered locus">Tresu_1639</name>
</gene>
<protein>
    <submittedName>
        <fullName evidence="1">Uncharacterized protein</fullName>
    </submittedName>
</protein>
<evidence type="ECO:0000313" key="2">
    <source>
        <dbReference type="Proteomes" id="UP000006852"/>
    </source>
</evidence>
<dbReference type="STRING" id="869209.Tresu_1639"/>